<evidence type="ECO:0000256" key="1">
    <source>
        <dbReference type="ARBA" id="ARBA00022679"/>
    </source>
</evidence>
<dbReference type="EMBL" id="AP023091">
    <property type="protein sequence ID" value="BCE23957.1"/>
    <property type="molecule type" value="Genomic_DNA"/>
</dbReference>
<evidence type="ECO:0000313" key="6">
    <source>
        <dbReference type="EMBL" id="BCE93721.1"/>
    </source>
</evidence>
<dbReference type="PANTHER" id="PTHR43877">
    <property type="entry name" value="AMINOALKYLPHOSPHONATE N-ACETYLTRANSFERASE-RELATED-RELATED"/>
    <property type="match status" value="1"/>
</dbReference>
<dbReference type="Pfam" id="PF00583">
    <property type="entry name" value="Acetyltransf_1"/>
    <property type="match status" value="1"/>
</dbReference>
<dbReference type="PANTHER" id="PTHR43877:SF2">
    <property type="entry name" value="AMINOALKYLPHOSPHONATE N-ACETYLTRANSFERASE-RELATED"/>
    <property type="match status" value="1"/>
</dbReference>
<keyword evidence="1" id="KW-0808">Transferase</keyword>
<dbReference type="EMBL" id="AP023099">
    <property type="protein sequence ID" value="BCE93721.1"/>
    <property type="molecule type" value="Genomic_DNA"/>
</dbReference>
<evidence type="ECO:0000313" key="5">
    <source>
        <dbReference type="EMBL" id="BCE50215.1"/>
    </source>
</evidence>
<gene>
    <name evidence="6" type="ORF">XF10B_65190</name>
    <name evidence="4" type="ORF">XF1B_66380</name>
    <name evidence="5" type="ORF">XF4B_65640</name>
</gene>
<dbReference type="InterPro" id="IPR000182">
    <property type="entry name" value="GNAT_dom"/>
</dbReference>
<protein>
    <recommendedName>
        <fullName evidence="3">N-acetyltransferase domain-containing protein</fullName>
    </recommendedName>
</protein>
<dbReference type="GO" id="GO:0016747">
    <property type="term" value="F:acyltransferase activity, transferring groups other than amino-acyl groups"/>
    <property type="evidence" value="ECO:0007669"/>
    <property type="project" value="InterPro"/>
</dbReference>
<feature type="domain" description="N-acetyltransferase" evidence="3">
    <location>
        <begin position="1"/>
        <end position="153"/>
    </location>
</feature>
<dbReference type="PROSITE" id="PS51186">
    <property type="entry name" value="GNAT"/>
    <property type="match status" value="1"/>
</dbReference>
<accession>A0A809X903</accession>
<keyword evidence="2" id="KW-0012">Acyltransferase</keyword>
<dbReference type="Gene3D" id="3.40.630.30">
    <property type="match status" value="1"/>
</dbReference>
<evidence type="ECO:0000256" key="2">
    <source>
        <dbReference type="ARBA" id="ARBA00023315"/>
    </source>
</evidence>
<reference evidence="6" key="2">
    <citation type="submission" date="2020-05" db="EMBL/GenBank/DDBJ databases">
        <title>Complete genome sequence of Bradyrhizobium diazoefficiens XF10 isolated from soybean nodule.</title>
        <authorList>
            <person name="Noda R."/>
            <person name="Kakizaki K."/>
            <person name="Minamisawa K."/>
        </authorList>
    </citation>
    <scope>NUCLEOTIDE SEQUENCE</scope>
    <source>
        <strain evidence="6">XF10</strain>
    </source>
</reference>
<sequence>MIRRAHASDISRVAALYHAVWHETQAPFMPHAEIIRRSMEFFLERMTALLHSTLVTELNEEVVAFSAWRGQLLGQLFVAMPHRGTRVASSLLTAAEIEMAKGGIAEAELNCVVGNDRARRFYERMGWHHKADIMEQVAGEHGQTDVPFWCMTKVLAN</sequence>
<dbReference type="InterPro" id="IPR050832">
    <property type="entry name" value="Bact_Acetyltransf"/>
</dbReference>
<evidence type="ECO:0000313" key="4">
    <source>
        <dbReference type="EMBL" id="BCE23957.1"/>
    </source>
</evidence>
<organism evidence="4">
    <name type="scientific">Bradyrhizobium diazoefficiens</name>
    <dbReference type="NCBI Taxonomy" id="1355477"/>
    <lineage>
        <taxon>Bacteria</taxon>
        <taxon>Pseudomonadati</taxon>
        <taxon>Pseudomonadota</taxon>
        <taxon>Alphaproteobacteria</taxon>
        <taxon>Hyphomicrobiales</taxon>
        <taxon>Nitrobacteraceae</taxon>
        <taxon>Bradyrhizobium</taxon>
    </lineage>
</organism>
<proteinExistence type="predicted"/>
<evidence type="ECO:0000259" key="3">
    <source>
        <dbReference type="PROSITE" id="PS51186"/>
    </source>
</evidence>
<dbReference type="RefSeq" id="WP_304564189.1">
    <property type="nucleotide sequence ID" value="NZ_CP124748.1"/>
</dbReference>
<dbReference type="EMBL" id="AP023094">
    <property type="protein sequence ID" value="BCE50215.1"/>
    <property type="molecule type" value="Genomic_DNA"/>
</dbReference>
<dbReference type="InterPro" id="IPR016181">
    <property type="entry name" value="Acyl_CoA_acyltransferase"/>
</dbReference>
<reference evidence="4" key="1">
    <citation type="submission" date="2020-05" db="EMBL/GenBank/DDBJ databases">
        <title>Complete genome sequence of Bradyrhizobium diazoefficiens XF1 isolated from soybean nodule.</title>
        <authorList>
            <person name="Noda R."/>
            <person name="Kakizaki K."/>
            <person name="Minamisawa K."/>
        </authorList>
    </citation>
    <scope>NUCLEOTIDE SEQUENCE</scope>
    <source>
        <strain evidence="4">XF1</strain>
    </source>
</reference>
<dbReference type="SUPFAM" id="SSF55729">
    <property type="entry name" value="Acyl-CoA N-acyltransferases (Nat)"/>
    <property type="match status" value="1"/>
</dbReference>
<reference evidence="5" key="3">
    <citation type="submission" date="2020-05" db="EMBL/GenBank/DDBJ databases">
        <title>Complete genome sequence of Bradyrhizobium diazoefficiens XF4 isolated from soybean nodule.</title>
        <authorList>
            <person name="Noda R."/>
            <person name="Kakizaki K."/>
            <person name="Minamisawa K."/>
        </authorList>
    </citation>
    <scope>NUCLEOTIDE SEQUENCE</scope>
    <source>
        <strain evidence="5">XF4</strain>
    </source>
</reference>
<name>A0A809X903_9BRAD</name>
<dbReference type="AlphaFoldDB" id="A0A809X903"/>